<gene>
    <name evidence="2" type="ORF">GC250_02260</name>
</gene>
<dbReference type="Proteomes" id="UP000470772">
    <property type="component" value="Unassembled WGS sequence"/>
</dbReference>
<protein>
    <submittedName>
        <fullName evidence="2">Aldo/keto reductase</fullName>
    </submittedName>
</protein>
<accession>A0A6A9QR77</accession>
<proteinExistence type="predicted"/>
<dbReference type="CDD" id="cd19086">
    <property type="entry name" value="AKR_AKR11C1"/>
    <property type="match status" value="1"/>
</dbReference>
<evidence type="ECO:0000313" key="3">
    <source>
        <dbReference type="Proteomes" id="UP000470772"/>
    </source>
</evidence>
<dbReference type="InterPro" id="IPR023210">
    <property type="entry name" value="NADP_OxRdtase_dom"/>
</dbReference>
<feature type="domain" description="NADP-dependent oxidoreductase" evidence="1">
    <location>
        <begin position="15"/>
        <end position="305"/>
    </location>
</feature>
<sequence length="326" mass="37833">MNFRKLNHTNEQVSEIGIGVWSLVTDWWGADVSKAEEIMKKGFDEGINFFNTADMYGNGKGEEIIGKLFSSKRDRIVIATKIGYDFYHKKDNHLKQNFNLDYLQFALKKSLERLNTDYVDVLMIHNPKMEVIDNDAVLNFMKEVKRDGIAKTVGVALGPTLGWGEEGTAALKKGYEGLEYIYNIIEQEPGETFLKNQEAFHLIRVPHATDVLNEGKWPIKESPNMHRSLKDFEWVKKAYERTQGLLEFCRRKNVKLSQLALMFVLYNPNVTSVFPNISNLDELETFLKVEEFEPLNEEDMKVISSYYRRNYKDLNVESIGETIRYK</sequence>
<dbReference type="AlphaFoldDB" id="A0A6A9QR77"/>
<dbReference type="Gene3D" id="3.20.20.100">
    <property type="entry name" value="NADP-dependent oxidoreductase domain"/>
    <property type="match status" value="1"/>
</dbReference>
<dbReference type="PANTHER" id="PTHR43312:SF1">
    <property type="entry name" value="NADP-DEPENDENT OXIDOREDUCTASE DOMAIN-CONTAINING PROTEIN"/>
    <property type="match status" value="1"/>
</dbReference>
<keyword evidence="3" id="KW-1185">Reference proteome</keyword>
<organism evidence="2 3">
    <name type="scientific">Sulfuracidifex metallicus DSM 6482 = JCM 9184</name>
    <dbReference type="NCBI Taxonomy" id="523847"/>
    <lineage>
        <taxon>Archaea</taxon>
        <taxon>Thermoproteota</taxon>
        <taxon>Thermoprotei</taxon>
        <taxon>Sulfolobales</taxon>
        <taxon>Sulfolobaceae</taxon>
        <taxon>Sulfuracidifex</taxon>
    </lineage>
</organism>
<dbReference type="PANTHER" id="PTHR43312">
    <property type="entry name" value="D-THREO-ALDOSE 1-DEHYDROGENASE"/>
    <property type="match status" value="1"/>
</dbReference>
<dbReference type="Pfam" id="PF00248">
    <property type="entry name" value="Aldo_ket_red"/>
    <property type="match status" value="1"/>
</dbReference>
<dbReference type="InterPro" id="IPR036812">
    <property type="entry name" value="NAD(P)_OxRdtase_dom_sf"/>
</dbReference>
<dbReference type="RefSeq" id="WP_054838114.1">
    <property type="nucleotide sequence ID" value="NZ_BBBY01000005.1"/>
</dbReference>
<name>A0A6A9QR77_SULME</name>
<evidence type="ECO:0000313" key="2">
    <source>
        <dbReference type="EMBL" id="MUN28313.1"/>
    </source>
</evidence>
<dbReference type="EMBL" id="WGGD01000005">
    <property type="protein sequence ID" value="MUN28313.1"/>
    <property type="molecule type" value="Genomic_DNA"/>
</dbReference>
<dbReference type="InterPro" id="IPR053135">
    <property type="entry name" value="AKR2_Oxidoreductase"/>
</dbReference>
<evidence type="ECO:0000259" key="1">
    <source>
        <dbReference type="Pfam" id="PF00248"/>
    </source>
</evidence>
<comment type="caution">
    <text evidence="2">The sequence shown here is derived from an EMBL/GenBank/DDBJ whole genome shotgun (WGS) entry which is preliminary data.</text>
</comment>
<dbReference type="SUPFAM" id="SSF51430">
    <property type="entry name" value="NAD(P)-linked oxidoreductase"/>
    <property type="match status" value="1"/>
</dbReference>
<dbReference type="OrthoDB" id="28487at2157"/>
<reference evidence="2 3" key="1">
    <citation type="submission" date="2019-10" db="EMBL/GenBank/DDBJ databases">
        <title>Sequencing and Assembly of Multiple Reported Metal-Biooxidizing Members of the Extremely Thermoacidophilic Archaeal Family Sulfolobaceae.</title>
        <authorList>
            <person name="Counts J.A."/>
            <person name="Kelly R.M."/>
        </authorList>
    </citation>
    <scope>NUCLEOTIDE SEQUENCE [LARGE SCALE GENOMIC DNA]</scope>
    <source>
        <strain evidence="2 3">DSM 6482</strain>
    </source>
</reference>